<dbReference type="EMBL" id="AHKC01012813">
    <property type="protein sequence ID" value="EKF29651.1"/>
    <property type="molecule type" value="Genomic_DNA"/>
</dbReference>
<dbReference type="CDD" id="cd23736">
    <property type="entry name" value="RESC8-like"/>
    <property type="match status" value="1"/>
</dbReference>
<feature type="chain" id="PRO_5003864222" description="RNA-editing substrate-binding complex 8 protein HEAT repeats domain-containing protein" evidence="2">
    <location>
        <begin position="26"/>
        <end position="613"/>
    </location>
</feature>
<sequence>RERMRRSAFWLRSGALAILINAVSTRRVELGPEDVYKICALLKTKEDALLLQKNRAFLSGLHAEYQKLDPDAVTPFQRTFIDGVFAALPSALLTSSDPSYSSSSCMDDEQGAKNSDVTAVPSKQHQPRSTTTTTKETCANGFATDINYTNDDKKNNTSSGDITTISRGNAVVGSDEEPTVEERIAAIWEVVQEYQSNNFLGTDGSQKIQKHCKALELQLRQMKPFEVASLVRALAKVNYQDYTFTNLIARRGCEVASKLSLSELCRTYFNLSKLQSHDSMVAFVNQIEAQMDKLRHEQIQFVAMALERQPQIASAPARMVPKLLARAVSHFSESDSVLYHRALLVVAARYNLSRHPAVLKIIQDSSKHLEKITERDLLAILHSLVDLGIPAGTPGLAELLGKAEAIVTTIDIRHLDVLMDILSVLPIDTSGIMTKLMDRLVVDGGKLSIPQITFIMDLLSSYPPAKDNACIAALAFAASLRAESFDREALEQVVLSLAQLNQFSDDFYTLVSVLQKNKGGFRSFENFASLMKWCSRDVALDVRGQEMITKGILGLAPSMNDEQLAEARKLLTQLGVNDKNVHQMIFRRAKQLQRESGGRWTRRGYSSATDDFT</sequence>
<dbReference type="AlphaFoldDB" id="K2N4R0"/>
<evidence type="ECO:0000259" key="3">
    <source>
        <dbReference type="Pfam" id="PF26172"/>
    </source>
</evidence>
<feature type="region of interest" description="Disordered" evidence="1">
    <location>
        <begin position="99"/>
        <end position="136"/>
    </location>
</feature>
<gene>
    <name evidence="4" type="ORF">MOQ_006552</name>
</gene>
<organism evidence="4 5">
    <name type="scientific">Trypanosoma cruzi marinkellei</name>
    <dbReference type="NCBI Taxonomy" id="85056"/>
    <lineage>
        <taxon>Eukaryota</taxon>
        <taxon>Discoba</taxon>
        <taxon>Euglenozoa</taxon>
        <taxon>Kinetoplastea</taxon>
        <taxon>Metakinetoplastina</taxon>
        <taxon>Trypanosomatida</taxon>
        <taxon>Trypanosomatidae</taxon>
        <taxon>Trypanosoma</taxon>
        <taxon>Schizotrypanum</taxon>
    </lineage>
</organism>
<comment type="caution">
    <text evidence="4">The sequence shown here is derived from an EMBL/GenBank/DDBJ whole genome shotgun (WGS) entry which is preliminary data.</text>
</comment>
<proteinExistence type="predicted"/>
<feature type="domain" description="RNA-editing substrate-binding complex 8 protein HEAT repeats" evidence="3">
    <location>
        <begin position="193"/>
        <end position="591"/>
    </location>
</feature>
<evidence type="ECO:0000256" key="1">
    <source>
        <dbReference type="SAM" id="MobiDB-lite"/>
    </source>
</evidence>
<dbReference type="Pfam" id="PF26172">
    <property type="entry name" value="RESC8"/>
    <property type="match status" value="1"/>
</dbReference>
<dbReference type="InterPro" id="IPR058977">
    <property type="entry name" value="RESC8_HEAT"/>
</dbReference>
<evidence type="ECO:0000256" key="2">
    <source>
        <dbReference type="SAM" id="SignalP"/>
    </source>
</evidence>
<feature type="compositionally biased region" description="Polar residues" evidence="1">
    <location>
        <begin position="112"/>
        <end position="136"/>
    </location>
</feature>
<name>K2N4R0_TRYCR</name>
<evidence type="ECO:0000313" key="4">
    <source>
        <dbReference type="EMBL" id="EKF29651.1"/>
    </source>
</evidence>
<evidence type="ECO:0000313" key="5">
    <source>
        <dbReference type="Proteomes" id="UP000007350"/>
    </source>
</evidence>
<protein>
    <recommendedName>
        <fullName evidence="3">RNA-editing substrate-binding complex 8 protein HEAT repeats domain-containing protein</fullName>
    </recommendedName>
</protein>
<keyword evidence="5" id="KW-1185">Reference proteome</keyword>
<feature type="signal peptide" evidence="2">
    <location>
        <begin position="1"/>
        <end position="25"/>
    </location>
</feature>
<feature type="non-terminal residue" evidence="4">
    <location>
        <position position="1"/>
    </location>
</feature>
<keyword evidence="2" id="KW-0732">Signal</keyword>
<accession>K2N4R0</accession>
<dbReference type="OrthoDB" id="271836at2759"/>
<dbReference type="Proteomes" id="UP000007350">
    <property type="component" value="Unassembled WGS sequence"/>
</dbReference>
<reference evidence="4 5" key="1">
    <citation type="journal article" date="2012" name="BMC Genomics">
        <title>Comparative genomic analysis of human infective Trypanosoma cruzi lineages with the bat-restricted subspecies T. cruzi marinkellei.</title>
        <authorList>
            <person name="Franzen O."/>
            <person name="Talavera-Lopez C."/>
            <person name="Ochaya S."/>
            <person name="Butler C.E."/>
            <person name="Messenger L.A."/>
            <person name="Lewis M.D."/>
            <person name="Llewellyn M.S."/>
            <person name="Marinkelle C.J."/>
            <person name="Tyler K.M."/>
            <person name="Miles M.A."/>
            <person name="Andersson B."/>
        </authorList>
    </citation>
    <scope>NUCLEOTIDE SEQUENCE [LARGE SCALE GENOMIC DNA]</scope>
    <source>
        <strain evidence="4 5">B7</strain>
    </source>
</reference>